<dbReference type="InterPro" id="IPR050302">
    <property type="entry name" value="Rab_GAP_TBC_domain"/>
</dbReference>
<organism evidence="3 4">
    <name type="scientific">Oryctes borbonicus</name>
    <dbReference type="NCBI Taxonomy" id="1629725"/>
    <lineage>
        <taxon>Eukaryota</taxon>
        <taxon>Metazoa</taxon>
        <taxon>Ecdysozoa</taxon>
        <taxon>Arthropoda</taxon>
        <taxon>Hexapoda</taxon>
        <taxon>Insecta</taxon>
        <taxon>Pterygota</taxon>
        <taxon>Neoptera</taxon>
        <taxon>Endopterygota</taxon>
        <taxon>Coleoptera</taxon>
        <taxon>Polyphaga</taxon>
        <taxon>Scarabaeiformia</taxon>
        <taxon>Scarabaeidae</taxon>
        <taxon>Dynastinae</taxon>
        <taxon>Oryctes</taxon>
    </lineage>
</organism>
<dbReference type="Gene3D" id="1.10.8.270">
    <property type="entry name" value="putative rabgap domain of human tbc1 domain family member 14 like domains"/>
    <property type="match status" value="1"/>
</dbReference>
<reference evidence="3 4" key="1">
    <citation type="submission" date="2015-09" db="EMBL/GenBank/DDBJ databases">
        <title>Draft genome of the scarab beetle Oryctes borbonicus.</title>
        <authorList>
            <person name="Meyer J.M."/>
            <person name="Markov G.V."/>
            <person name="Baskaran P."/>
            <person name="Herrmann M."/>
            <person name="Sommer R.J."/>
            <person name="Roedelsperger C."/>
        </authorList>
    </citation>
    <scope>NUCLEOTIDE SEQUENCE [LARGE SCALE GENOMIC DNA]</scope>
    <source>
        <strain evidence="3">OB123</strain>
        <tissue evidence="3">Whole animal</tissue>
    </source>
</reference>
<dbReference type="SUPFAM" id="SSF47923">
    <property type="entry name" value="Ypt/Rab-GAP domain of gyp1p"/>
    <property type="match status" value="1"/>
</dbReference>
<gene>
    <name evidence="3" type="ORF">AMK59_569</name>
</gene>
<evidence type="ECO:0000259" key="2">
    <source>
        <dbReference type="PROSITE" id="PS50086"/>
    </source>
</evidence>
<comment type="caution">
    <text evidence="3">The sequence shown here is derived from an EMBL/GenBank/DDBJ whole genome shotgun (WGS) entry which is preliminary data.</text>
</comment>
<dbReference type="GO" id="GO:0031267">
    <property type="term" value="F:small GTPase binding"/>
    <property type="evidence" value="ECO:0007669"/>
    <property type="project" value="TreeGrafter"/>
</dbReference>
<dbReference type="Pfam" id="PF00566">
    <property type="entry name" value="RabGAP-TBC"/>
    <property type="match status" value="1"/>
</dbReference>
<dbReference type="OrthoDB" id="294251at2759"/>
<feature type="compositionally biased region" description="Polar residues" evidence="1">
    <location>
        <begin position="392"/>
        <end position="407"/>
    </location>
</feature>
<feature type="domain" description="Rab-GAP TBC" evidence="2">
    <location>
        <begin position="123"/>
        <end position="316"/>
    </location>
</feature>
<dbReference type="EMBL" id="LJIG01000406">
    <property type="protein sequence ID" value="KRT86534.1"/>
    <property type="molecule type" value="Genomic_DNA"/>
</dbReference>
<evidence type="ECO:0000313" key="3">
    <source>
        <dbReference type="EMBL" id="KRT86534.1"/>
    </source>
</evidence>
<keyword evidence="4" id="KW-1185">Reference proteome</keyword>
<accession>A0A0T6BGQ6</accession>
<dbReference type="PANTHER" id="PTHR47219:SF19">
    <property type="entry name" value="USP6 N-TERMINAL-LIKE PROTEIN ISOFORM X1"/>
    <property type="match status" value="1"/>
</dbReference>
<proteinExistence type="predicted"/>
<dbReference type="FunFam" id="1.10.8.270:FF:000010">
    <property type="entry name" value="Putative USP6 N-terminal-like protein"/>
    <property type="match status" value="1"/>
</dbReference>
<dbReference type="AlphaFoldDB" id="A0A0T6BGQ6"/>
<dbReference type="SMART" id="SM00164">
    <property type="entry name" value="TBC"/>
    <property type="match status" value="1"/>
</dbReference>
<dbReference type="Gene3D" id="1.10.472.80">
    <property type="entry name" value="Ypt/Rab-GAP domain of gyp1p, domain 3"/>
    <property type="match status" value="1"/>
</dbReference>
<evidence type="ECO:0000313" key="4">
    <source>
        <dbReference type="Proteomes" id="UP000051574"/>
    </source>
</evidence>
<evidence type="ECO:0000256" key="1">
    <source>
        <dbReference type="SAM" id="MobiDB-lite"/>
    </source>
</evidence>
<dbReference type="Proteomes" id="UP000051574">
    <property type="component" value="Unassembled WGS sequence"/>
</dbReference>
<dbReference type="PROSITE" id="PS50086">
    <property type="entry name" value="TBC_RABGAP"/>
    <property type="match status" value="1"/>
</dbReference>
<dbReference type="PANTHER" id="PTHR47219">
    <property type="entry name" value="RAB GTPASE-ACTIVATING PROTEIN 1-LIKE"/>
    <property type="match status" value="1"/>
</dbReference>
<dbReference type="GO" id="GO:0005096">
    <property type="term" value="F:GTPase activator activity"/>
    <property type="evidence" value="ECO:0007669"/>
    <property type="project" value="TreeGrafter"/>
</dbReference>
<dbReference type="InterPro" id="IPR000195">
    <property type="entry name" value="Rab-GAP-TBC_dom"/>
</dbReference>
<protein>
    <submittedName>
        <fullName evidence="3">GTPase activator protein</fullName>
    </submittedName>
</protein>
<dbReference type="InterPro" id="IPR035969">
    <property type="entry name" value="Rab-GAP_TBC_sf"/>
</dbReference>
<name>A0A0T6BGQ6_9SCAR</name>
<sequence>MNEEDLLKRSAEEREKIFKRYELGRAEGAEIDPWEDPDFQIYHVTDRYGFMHDKPLPSKLDPHEAKKQQIELERIKKWLKMLKSWDDNEKLKDKTHKHLKSSEKINEWEMVHKEKLHRRIYKGIPNSLRTQVWCKLLSIGKVKGENKGEYNKMLKLARKYSTDARQIDSDVNRQFREHISFRERYSTKQQSLFNVLTAYAMYNSEVGYCQGMSGLAGVLLMYMDEEDAFWALHVLLSDVKYAMHGLYKEGFPKLNRFLEHHDRILTKFMPRLKKHLDKHGVDAILYSLKWYFVCFVERVKLYKDFMYDEDTVIQTLERSMDELKKAKLDLPPPATKEELPSRQFGIFIEPTFEQIVGHRMESFTNKEKETNEIVMLRREAARESIEIDNRESQVSASDSVGNAGTDVDSISLSSSRYTVDSETSICESTSSSIIECTRL</sequence>
<feature type="region of interest" description="Disordered" evidence="1">
    <location>
        <begin position="388"/>
        <end position="407"/>
    </location>
</feature>